<dbReference type="Gene3D" id="1.10.10.10">
    <property type="entry name" value="Winged helix-like DNA-binding domain superfamily/Winged helix DNA-binding domain"/>
    <property type="match status" value="1"/>
</dbReference>
<dbReference type="SUPFAM" id="SSF46785">
    <property type="entry name" value="Winged helix' DNA-binding domain"/>
    <property type="match status" value="1"/>
</dbReference>
<evidence type="ECO:0000256" key="1">
    <source>
        <dbReference type="ARBA" id="ARBA00009437"/>
    </source>
</evidence>
<dbReference type="FunFam" id="1.10.10.10:FF:000001">
    <property type="entry name" value="LysR family transcriptional regulator"/>
    <property type="match status" value="1"/>
</dbReference>
<evidence type="ECO:0000313" key="6">
    <source>
        <dbReference type="EMBL" id="MBB3111238.1"/>
    </source>
</evidence>
<keyword evidence="7" id="KW-1185">Reference proteome</keyword>
<dbReference type="GO" id="GO:0005829">
    <property type="term" value="C:cytosol"/>
    <property type="evidence" value="ECO:0007669"/>
    <property type="project" value="TreeGrafter"/>
</dbReference>
<dbReference type="Gene3D" id="3.40.190.290">
    <property type="match status" value="1"/>
</dbReference>
<dbReference type="PROSITE" id="PS50931">
    <property type="entry name" value="HTH_LYSR"/>
    <property type="match status" value="1"/>
</dbReference>
<dbReference type="AlphaFoldDB" id="A0A7W5FNJ3"/>
<reference evidence="6 7" key="1">
    <citation type="submission" date="2020-08" db="EMBL/GenBank/DDBJ databases">
        <title>Genomic Encyclopedia of Type Strains, Phase III (KMG-III): the genomes of soil and plant-associated and newly described type strains.</title>
        <authorList>
            <person name="Whitman W."/>
        </authorList>
    </citation>
    <scope>NUCLEOTIDE SEQUENCE [LARGE SCALE GENOMIC DNA]</scope>
    <source>
        <strain evidence="6 7">CECT 5862</strain>
    </source>
</reference>
<sequence length="301" mass="33885">MHIEQLECLVEVAKMGSLTAAANNLHVTLSAVSQSISNLEAELGIILLRRGRQGAVPTGQGQVIIAKAYEVLSKIQDLKEEVASFSSTQSGELRVGTIPAPLTLYINAIFGFKRDYPQVQLDIVEKGTSEIIEDIRHHRLDVGLIVIHESDERQQHGLEFDRLLQGKMVVCVSRRSPLALFKRLTPEQLQSQPLVLYKDDNLKEYIEAFQSRYGPVDVLFSTNNRDAIMKAVGDNAAITVGLDFSFHRMPANKREDYVILDLDFPQDQAIYLTSVRSVETRLTNLSRLFLQKLKHELEQTD</sequence>
<comment type="similarity">
    <text evidence="1">Belongs to the LysR transcriptional regulatory family.</text>
</comment>
<dbReference type="SUPFAM" id="SSF53850">
    <property type="entry name" value="Periplasmic binding protein-like II"/>
    <property type="match status" value="1"/>
</dbReference>
<dbReference type="PANTHER" id="PTHR30419:SF8">
    <property type="entry name" value="NITROGEN ASSIMILATION TRANSCRIPTIONAL ACTIVATOR-RELATED"/>
    <property type="match status" value="1"/>
</dbReference>
<dbReference type="InterPro" id="IPR036390">
    <property type="entry name" value="WH_DNA-bd_sf"/>
</dbReference>
<dbReference type="InterPro" id="IPR036388">
    <property type="entry name" value="WH-like_DNA-bd_sf"/>
</dbReference>
<protein>
    <submittedName>
        <fullName evidence="6">DNA-binding transcriptional LysR family regulator</fullName>
    </submittedName>
</protein>
<dbReference type="EMBL" id="JACHXK010000006">
    <property type="protein sequence ID" value="MBB3111238.1"/>
    <property type="molecule type" value="Genomic_DNA"/>
</dbReference>
<dbReference type="CDD" id="cd05466">
    <property type="entry name" value="PBP2_LTTR_substrate"/>
    <property type="match status" value="1"/>
</dbReference>
<dbReference type="RefSeq" id="WP_183601093.1">
    <property type="nucleotide sequence ID" value="NZ_JACHXK010000006.1"/>
</dbReference>
<dbReference type="Pfam" id="PF00126">
    <property type="entry name" value="HTH_1"/>
    <property type="match status" value="1"/>
</dbReference>
<dbReference type="InterPro" id="IPR000847">
    <property type="entry name" value="LysR_HTH_N"/>
</dbReference>
<gene>
    <name evidence="6" type="ORF">FHS18_003306</name>
</gene>
<dbReference type="InterPro" id="IPR005119">
    <property type="entry name" value="LysR_subst-bd"/>
</dbReference>
<proteinExistence type="inferred from homology"/>
<evidence type="ECO:0000256" key="3">
    <source>
        <dbReference type="ARBA" id="ARBA00023125"/>
    </source>
</evidence>
<dbReference type="PANTHER" id="PTHR30419">
    <property type="entry name" value="HTH-TYPE TRANSCRIPTIONAL REGULATOR YBHD"/>
    <property type="match status" value="1"/>
</dbReference>
<keyword evidence="4" id="KW-0804">Transcription</keyword>
<feature type="domain" description="HTH lysR-type" evidence="5">
    <location>
        <begin position="1"/>
        <end position="58"/>
    </location>
</feature>
<evidence type="ECO:0000256" key="2">
    <source>
        <dbReference type="ARBA" id="ARBA00023015"/>
    </source>
</evidence>
<organism evidence="6 7">
    <name type="scientific">Paenibacillus phyllosphaerae</name>
    <dbReference type="NCBI Taxonomy" id="274593"/>
    <lineage>
        <taxon>Bacteria</taxon>
        <taxon>Bacillati</taxon>
        <taxon>Bacillota</taxon>
        <taxon>Bacilli</taxon>
        <taxon>Bacillales</taxon>
        <taxon>Paenibacillaceae</taxon>
        <taxon>Paenibacillus</taxon>
    </lineage>
</organism>
<name>A0A7W5FNJ3_9BACL</name>
<evidence type="ECO:0000313" key="7">
    <source>
        <dbReference type="Proteomes" id="UP000570361"/>
    </source>
</evidence>
<dbReference type="Proteomes" id="UP000570361">
    <property type="component" value="Unassembled WGS sequence"/>
</dbReference>
<dbReference type="GO" id="GO:0003700">
    <property type="term" value="F:DNA-binding transcription factor activity"/>
    <property type="evidence" value="ECO:0007669"/>
    <property type="project" value="InterPro"/>
</dbReference>
<dbReference type="GO" id="GO:0003677">
    <property type="term" value="F:DNA binding"/>
    <property type="evidence" value="ECO:0007669"/>
    <property type="project" value="UniProtKB-KW"/>
</dbReference>
<dbReference type="InterPro" id="IPR050950">
    <property type="entry name" value="HTH-type_LysR_regulators"/>
</dbReference>
<dbReference type="Pfam" id="PF03466">
    <property type="entry name" value="LysR_substrate"/>
    <property type="match status" value="1"/>
</dbReference>
<accession>A0A7W5FNJ3</accession>
<comment type="caution">
    <text evidence="6">The sequence shown here is derived from an EMBL/GenBank/DDBJ whole genome shotgun (WGS) entry which is preliminary data.</text>
</comment>
<keyword evidence="2" id="KW-0805">Transcription regulation</keyword>
<keyword evidence="3 6" id="KW-0238">DNA-binding</keyword>
<evidence type="ECO:0000259" key="5">
    <source>
        <dbReference type="PROSITE" id="PS50931"/>
    </source>
</evidence>
<evidence type="ECO:0000256" key="4">
    <source>
        <dbReference type="ARBA" id="ARBA00023163"/>
    </source>
</evidence>